<keyword evidence="3" id="KW-1185">Reference proteome</keyword>
<sequence length="290" mass="34187">MVDYIFTYYPIDRFFIAIICILICFYLIMCIGTILRFKYKIISLYKYQVVYLLFFLFSGSFCKTYLARIIFLSSGKFIKELSARHFNLNIGTYTFSSVWLIVLYILIDLCFYFNPKIDQNYKTQCLKIIKIFFTSIWGMNILALIVLFALNDKPQASNVIMYYFLGSACLILVLCFLYSLFLIKKISKVLSESVYKKIKNNLMFFNALLLCVFASNYGIGQGFSMSDDHYLKYYLDRCCLFFLYFFCGDIIPGTLVLRYMYALKNISSDSFFDMAQDILNKENTEELYIF</sequence>
<evidence type="ECO:0000313" key="3">
    <source>
        <dbReference type="Proteomes" id="UP000187209"/>
    </source>
</evidence>
<dbReference type="Proteomes" id="UP000187209">
    <property type="component" value="Unassembled WGS sequence"/>
</dbReference>
<keyword evidence="1" id="KW-0812">Transmembrane</keyword>
<dbReference type="EMBL" id="MPUH01000262">
    <property type="protein sequence ID" value="OMJ84668.1"/>
    <property type="molecule type" value="Genomic_DNA"/>
</dbReference>
<name>A0A1R2C6M7_9CILI</name>
<feature type="transmembrane region" description="Helical" evidence="1">
    <location>
        <begin position="160"/>
        <end position="181"/>
    </location>
</feature>
<feature type="transmembrane region" description="Helical" evidence="1">
    <location>
        <begin position="49"/>
        <end position="70"/>
    </location>
</feature>
<evidence type="ECO:0000256" key="1">
    <source>
        <dbReference type="SAM" id="Phobius"/>
    </source>
</evidence>
<feature type="transmembrane region" description="Helical" evidence="1">
    <location>
        <begin position="240"/>
        <end position="261"/>
    </location>
</feature>
<gene>
    <name evidence="2" type="ORF">SteCoe_14190</name>
</gene>
<keyword evidence="1" id="KW-0472">Membrane</keyword>
<protein>
    <submittedName>
        <fullName evidence="2">Uncharacterized protein</fullName>
    </submittedName>
</protein>
<keyword evidence="1" id="KW-1133">Transmembrane helix</keyword>
<organism evidence="2 3">
    <name type="scientific">Stentor coeruleus</name>
    <dbReference type="NCBI Taxonomy" id="5963"/>
    <lineage>
        <taxon>Eukaryota</taxon>
        <taxon>Sar</taxon>
        <taxon>Alveolata</taxon>
        <taxon>Ciliophora</taxon>
        <taxon>Postciliodesmatophora</taxon>
        <taxon>Heterotrichea</taxon>
        <taxon>Heterotrichida</taxon>
        <taxon>Stentoridae</taxon>
        <taxon>Stentor</taxon>
    </lineage>
</organism>
<feature type="transmembrane region" description="Helical" evidence="1">
    <location>
        <begin position="14"/>
        <end position="37"/>
    </location>
</feature>
<feature type="transmembrane region" description="Helical" evidence="1">
    <location>
        <begin position="90"/>
        <end position="113"/>
    </location>
</feature>
<accession>A0A1R2C6M7</accession>
<evidence type="ECO:0000313" key="2">
    <source>
        <dbReference type="EMBL" id="OMJ84668.1"/>
    </source>
</evidence>
<dbReference type="AlphaFoldDB" id="A0A1R2C6M7"/>
<reference evidence="2 3" key="1">
    <citation type="submission" date="2016-11" db="EMBL/GenBank/DDBJ databases">
        <title>The macronuclear genome of Stentor coeruleus: a giant cell with tiny introns.</title>
        <authorList>
            <person name="Slabodnick M."/>
            <person name="Ruby J.G."/>
            <person name="Reiff S.B."/>
            <person name="Swart E.C."/>
            <person name="Gosai S."/>
            <person name="Prabakaran S."/>
            <person name="Witkowska E."/>
            <person name="Larue G.E."/>
            <person name="Fisher S."/>
            <person name="Freeman R.M."/>
            <person name="Gunawardena J."/>
            <person name="Chu W."/>
            <person name="Stover N.A."/>
            <person name="Gregory B.D."/>
            <person name="Nowacki M."/>
            <person name="Derisi J."/>
            <person name="Roy S.W."/>
            <person name="Marshall W.F."/>
            <person name="Sood P."/>
        </authorList>
    </citation>
    <scope>NUCLEOTIDE SEQUENCE [LARGE SCALE GENOMIC DNA]</scope>
    <source>
        <strain evidence="2">WM001</strain>
    </source>
</reference>
<proteinExistence type="predicted"/>
<feature type="transmembrane region" description="Helical" evidence="1">
    <location>
        <begin position="202"/>
        <end position="220"/>
    </location>
</feature>
<feature type="transmembrane region" description="Helical" evidence="1">
    <location>
        <begin position="125"/>
        <end position="148"/>
    </location>
</feature>
<comment type="caution">
    <text evidence="2">The sequence shown here is derived from an EMBL/GenBank/DDBJ whole genome shotgun (WGS) entry which is preliminary data.</text>
</comment>